<reference evidence="1 2" key="1">
    <citation type="submission" date="2019-05" db="EMBL/GenBank/DDBJ databases">
        <title>Panacibacter sp. strain 17mud1-8 Genome sequencing and assembly.</title>
        <authorList>
            <person name="Chhetri G."/>
        </authorList>
    </citation>
    <scope>NUCLEOTIDE SEQUENCE [LARGE SCALE GENOMIC DNA]</scope>
    <source>
        <strain evidence="1 2">17mud1-8</strain>
    </source>
</reference>
<dbReference type="OrthoDB" id="1467887at2"/>
<protein>
    <submittedName>
        <fullName evidence="1">DUF5004 domain-containing protein</fullName>
    </submittedName>
</protein>
<evidence type="ECO:0000313" key="2">
    <source>
        <dbReference type="Proteomes" id="UP000305848"/>
    </source>
</evidence>
<name>A0A4U3KZJ0_9BACT</name>
<dbReference type="AlphaFoldDB" id="A0A4U3KZJ0"/>
<proteinExistence type="predicted"/>
<dbReference type="RefSeq" id="WP_137262053.1">
    <property type="nucleotide sequence ID" value="NZ_SZQL01000009.1"/>
</dbReference>
<dbReference type="EMBL" id="SZQL01000009">
    <property type="protein sequence ID" value="TKK67950.1"/>
    <property type="molecule type" value="Genomic_DNA"/>
</dbReference>
<dbReference type="Proteomes" id="UP000305848">
    <property type="component" value="Unassembled WGS sequence"/>
</dbReference>
<evidence type="ECO:0000313" key="1">
    <source>
        <dbReference type="EMBL" id="TKK67950.1"/>
    </source>
</evidence>
<sequence>MKAAVQYLLLLLFSIIFFTSCKTTKDVLVEPQKDLNGTWKIVMVTRNTVDITEYIDSSGFRLTLANDNTYTLQSNNIPFVVNSNGKWSVDDPQYPYNLSFNPTDSSSTFTGSIGTPASKGLRNLEVTFSPGCRANSYVYTFEKIQ</sequence>
<dbReference type="PROSITE" id="PS51257">
    <property type="entry name" value="PROKAR_LIPOPROTEIN"/>
    <property type="match status" value="1"/>
</dbReference>
<keyword evidence="2" id="KW-1185">Reference proteome</keyword>
<organism evidence="1 2">
    <name type="scientific">Ilyomonas limi</name>
    <dbReference type="NCBI Taxonomy" id="2575867"/>
    <lineage>
        <taxon>Bacteria</taxon>
        <taxon>Pseudomonadati</taxon>
        <taxon>Bacteroidota</taxon>
        <taxon>Chitinophagia</taxon>
        <taxon>Chitinophagales</taxon>
        <taxon>Chitinophagaceae</taxon>
        <taxon>Ilyomonas</taxon>
    </lineage>
</organism>
<comment type="caution">
    <text evidence="1">The sequence shown here is derived from an EMBL/GenBank/DDBJ whole genome shotgun (WGS) entry which is preliminary data.</text>
</comment>
<dbReference type="InterPro" id="IPR032168">
    <property type="entry name" value="DUF5004"/>
</dbReference>
<gene>
    <name evidence="1" type="ORF">FC093_12085</name>
</gene>
<dbReference type="Pfam" id="PF16395">
    <property type="entry name" value="DUF5004"/>
    <property type="match status" value="1"/>
</dbReference>
<accession>A0A4U3KZJ0</accession>